<dbReference type="EMBL" id="CP141769">
    <property type="protein sequence ID" value="WRS38115.1"/>
    <property type="molecule type" value="Genomic_DNA"/>
</dbReference>
<name>A0ABZ1CFG6_9PROT</name>
<dbReference type="SUPFAM" id="SSF141868">
    <property type="entry name" value="EAL domain-like"/>
    <property type="match status" value="1"/>
</dbReference>
<dbReference type="CDD" id="cd01948">
    <property type="entry name" value="EAL"/>
    <property type="match status" value="1"/>
</dbReference>
<organism evidence="4 5">
    <name type="scientific">Thiobacillus sedimenti</name>
    <dbReference type="NCBI Taxonomy" id="3110231"/>
    <lineage>
        <taxon>Bacteria</taxon>
        <taxon>Pseudomonadati</taxon>
        <taxon>Pseudomonadota</taxon>
        <taxon>Betaproteobacteria</taxon>
        <taxon>Nitrosomonadales</taxon>
        <taxon>Thiobacillaceae</taxon>
        <taxon>Thiobacillus</taxon>
    </lineage>
</organism>
<dbReference type="RefSeq" id="WP_324778729.1">
    <property type="nucleotide sequence ID" value="NZ_CP141769.1"/>
</dbReference>
<dbReference type="InterPro" id="IPR050706">
    <property type="entry name" value="Cyclic-di-GMP_PDE-like"/>
</dbReference>
<feature type="domain" description="GGDEF" evidence="3">
    <location>
        <begin position="885"/>
        <end position="1018"/>
    </location>
</feature>
<dbReference type="InterPro" id="IPR043128">
    <property type="entry name" value="Rev_trsase/Diguanyl_cyclase"/>
</dbReference>
<dbReference type="InterPro" id="IPR012434">
    <property type="entry name" value="DUF1631"/>
</dbReference>
<gene>
    <name evidence="4" type="ORF">VA613_08815</name>
</gene>
<dbReference type="Pfam" id="PF00563">
    <property type="entry name" value="EAL"/>
    <property type="match status" value="1"/>
</dbReference>
<dbReference type="Gene3D" id="2.40.10.220">
    <property type="entry name" value="predicted glycosyltransferase like domains"/>
    <property type="match status" value="1"/>
</dbReference>
<protein>
    <submittedName>
        <fullName evidence="4">DUF1631 family protein</fullName>
    </submittedName>
</protein>
<evidence type="ECO:0000313" key="5">
    <source>
        <dbReference type="Proteomes" id="UP001334732"/>
    </source>
</evidence>
<dbReference type="SMART" id="SM00052">
    <property type="entry name" value="EAL"/>
    <property type="match status" value="1"/>
</dbReference>
<evidence type="ECO:0000313" key="4">
    <source>
        <dbReference type="EMBL" id="WRS38115.1"/>
    </source>
</evidence>
<dbReference type="Proteomes" id="UP001334732">
    <property type="component" value="Chromosome"/>
</dbReference>
<dbReference type="PROSITE" id="PS50887">
    <property type="entry name" value="GGDEF"/>
    <property type="match status" value="1"/>
</dbReference>
<sequence>MGLAPIEAGGREKRRYARQPTAQSAHVRFGEGSAISAEIRDYCLTGLYLVFPGGQTPDEALQALAGTPVQVSFAAGNTVVYRCDGRVAHASSVGVGIFVPAMPEGALRALRLAGGPPGRAAARAPASALDSRDAEVMKQACTSHLRGFLDAVMQDVFQEAGEHLREAGQEQFTFLERSRYEYGAEELARERGRIESGFFDTLRERVQHVEPVEHDPRGAEGKPRLALVEEAEFEDWLNLSAVIRPVETELAVQLDGFERRYSRLAGVAVDRRNNPFGPEVIGRTFQGAIQALDFSNPMRNVLYKALGEALVRHGPALYRQLNETVASVEPVAVPPNERAPAPTPDAGRADRAAADLAGVADALNSLYGQGAGATAPAGEPADYSLDRILAALAPASPRPAPAGRVPRATPDAPLLHVVDRLQQAAGRADRQTGGASAPAAPHASLADLLGALDGLPATSQAGTDGSAAVSLQNLIRSGIVAPDGARAVAPAHRRVLETASGLFQRAREDLVPSSDLDALIKRLERPLLKLALQDARFPSMPDHPARQVLDRIEQFAAAADDKGRFFDPKLQRFLYLLVDRICSRADADPGVFEAVRDSLDKVLPPILQIRRTRVARLQEASEGRERVRMARLRVNEALEARLAGKTVPAALLRLLDAGWRQHLVLLEMREGLQGPAVQAALAVLDRLFALLAADGGDPAPATVRQALLDAIEQGLAAVNVDTALATAFAGELADKLSNPAAGAAGQIRIPPGRLHAPPDEVRSPPLVDGLRVGTWWEIALDGSPVPMQLIWVSQPPFGCAFANRSATEKREFTLAELSRRIQGGEAKPGKDLDLPLIERSEQSLFDETYRHLVQQAMLDPVTGLLNRRGFLQRLEQLAVPADDGQVHAVGIVEFDQFRMITNTCGVEAAEALSRVLAEKVRSLVGPDAVVAAFRDDTLALLLPDCRRADGCQAIERLLEDLKDHPFDHGPHRYSLGFNVGIAEYSPASLSAVEAVRRADSACLTAKALGRNRMQVYEQAGKLVQSQESLMDWAGRIDTFLKGGGLHLRCQQVRPIADDAGLAPYYEILLGIEGEPGIAVDPMHFIPAAERLQRAHEIDIWVMRNVFEWIGAHRPHFDALGGFAINLSATSLNHPEVVAFLRKALNDSRLPADKLTFEITETAAIGSYGAAQEFIREVRRYGCKFSLDDFGSGFTSYAHLKNLRTDALKIDGSFVQDMLENPADYAMVKSMNDVGHSLGLRTVAEYVESPMILQALRELGVDYAQGYAVHKPCRLDALLPQARSLQP</sequence>
<dbReference type="SUPFAM" id="SSF55073">
    <property type="entry name" value="Nucleotide cyclase"/>
    <property type="match status" value="1"/>
</dbReference>
<evidence type="ECO:0000259" key="2">
    <source>
        <dbReference type="PROSITE" id="PS50883"/>
    </source>
</evidence>
<evidence type="ECO:0000259" key="3">
    <source>
        <dbReference type="PROSITE" id="PS50887"/>
    </source>
</evidence>
<dbReference type="Gene3D" id="3.20.20.450">
    <property type="entry name" value="EAL domain"/>
    <property type="match status" value="1"/>
</dbReference>
<accession>A0ABZ1CFG6</accession>
<dbReference type="NCBIfam" id="TIGR00254">
    <property type="entry name" value="GGDEF"/>
    <property type="match status" value="1"/>
</dbReference>
<dbReference type="CDD" id="cd01949">
    <property type="entry name" value="GGDEF"/>
    <property type="match status" value="1"/>
</dbReference>
<dbReference type="Pfam" id="PF07793">
    <property type="entry name" value="DUF1631"/>
    <property type="match status" value="1"/>
</dbReference>
<evidence type="ECO:0000256" key="1">
    <source>
        <dbReference type="SAM" id="MobiDB-lite"/>
    </source>
</evidence>
<feature type="region of interest" description="Disordered" evidence="1">
    <location>
        <begin position="330"/>
        <end position="350"/>
    </location>
</feature>
<dbReference type="PANTHER" id="PTHR33121">
    <property type="entry name" value="CYCLIC DI-GMP PHOSPHODIESTERASE PDEF"/>
    <property type="match status" value="1"/>
</dbReference>
<dbReference type="PROSITE" id="PS50883">
    <property type="entry name" value="EAL"/>
    <property type="match status" value="1"/>
</dbReference>
<dbReference type="SMART" id="SM00267">
    <property type="entry name" value="GGDEF"/>
    <property type="match status" value="1"/>
</dbReference>
<dbReference type="InterPro" id="IPR029787">
    <property type="entry name" value="Nucleotide_cyclase"/>
</dbReference>
<dbReference type="InterPro" id="IPR001633">
    <property type="entry name" value="EAL_dom"/>
</dbReference>
<feature type="domain" description="EAL" evidence="2">
    <location>
        <begin position="1029"/>
        <end position="1285"/>
    </location>
</feature>
<dbReference type="Pfam" id="PF00990">
    <property type="entry name" value="GGDEF"/>
    <property type="match status" value="1"/>
</dbReference>
<dbReference type="PANTHER" id="PTHR33121:SF23">
    <property type="entry name" value="CYCLIC DI-GMP PHOSPHODIESTERASE PDEB"/>
    <property type="match status" value="1"/>
</dbReference>
<reference evidence="4 5" key="1">
    <citation type="submission" date="2023-12" db="EMBL/GenBank/DDBJ databases">
        <title>Thiobacillus sedimentum sp. nov., a chemolithoautotrophic sulfur-oxidizing bacterium isolated from freshwater sediment.</title>
        <authorList>
            <person name="Luo J."/>
            <person name="Dai C."/>
        </authorList>
    </citation>
    <scope>NUCLEOTIDE SEQUENCE [LARGE SCALE GENOMIC DNA]</scope>
    <source>
        <strain evidence="4 5">SCUT-2</strain>
    </source>
</reference>
<dbReference type="Gene3D" id="3.30.70.270">
    <property type="match status" value="1"/>
</dbReference>
<keyword evidence="5" id="KW-1185">Reference proteome</keyword>
<dbReference type="InterPro" id="IPR000160">
    <property type="entry name" value="GGDEF_dom"/>
</dbReference>
<dbReference type="InterPro" id="IPR035919">
    <property type="entry name" value="EAL_sf"/>
</dbReference>
<proteinExistence type="predicted"/>
<dbReference type="SUPFAM" id="SSF141371">
    <property type="entry name" value="PilZ domain-like"/>
    <property type="match status" value="1"/>
</dbReference>